<evidence type="ECO:0000313" key="3">
    <source>
        <dbReference type="Proteomes" id="UP000231279"/>
    </source>
</evidence>
<sequence>MKLDIKGTFVALRLYISLVNVYLFSLFYFPFFSPFLFAFFLLGGGAGRKGAAELYIDLHNVLILTRH</sequence>
<reference evidence="3" key="1">
    <citation type="journal article" date="2018" name="Gigascience">
        <title>Genome assembly of the Pink Ipe (Handroanthus impetiginosus, Bignoniaceae), a highly valued, ecologically keystone Neotropical timber forest tree.</title>
        <authorList>
            <person name="Silva-Junior O.B."/>
            <person name="Grattapaglia D."/>
            <person name="Novaes E."/>
            <person name="Collevatti R.G."/>
        </authorList>
    </citation>
    <scope>NUCLEOTIDE SEQUENCE [LARGE SCALE GENOMIC DNA]</scope>
    <source>
        <strain evidence="3">cv. UFG-1</strain>
    </source>
</reference>
<keyword evidence="1" id="KW-1133">Transmembrane helix</keyword>
<keyword evidence="1" id="KW-0472">Membrane</keyword>
<name>A0A2G9HRA8_9LAMI</name>
<dbReference type="Proteomes" id="UP000231279">
    <property type="component" value="Unassembled WGS sequence"/>
</dbReference>
<evidence type="ECO:0000256" key="1">
    <source>
        <dbReference type="SAM" id="Phobius"/>
    </source>
</evidence>
<feature type="transmembrane region" description="Helical" evidence="1">
    <location>
        <begin position="20"/>
        <end position="42"/>
    </location>
</feature>
<keyword evidence="1" id="KW-0812">Transmembrane</keyword>
<dbReference type="EMBL" id="NKXS01001180">
    <property type="protein sequence ID" value="PIN20058.1"/>
    <property type="molecule type" value="Genomic_DNA"/>
</dbReference>
<gene>
    <name evidence="2" type="ORF">CDL12_07256</name>
</gene>
<organism evidence="2 3">
    <name type="scientific">Handroanthus impetiginosus</name>
    <dbReference type="NCBI Taxonomy" id="429701"/>
    <lineage>
        <taxon>Eukaryota</taxon>
        <taxon>Viridiplantae</taxon>
        <taxon>Streptophyta</taxon>
        <taxon>Embryophyta</taxon>
        <taxon>Tracheophyta</taxon>
        <taxon>Spermatophyta</taxon>
        <taxon>Magnoliopsida</taxon>
        <taxon>eudicotyledons</taxon>
        <taxon>Gunneridae</taxon>
        <taxon>Pentapetalae</taxon>
        <taxon>asterids</taxon>
        <taxon>lamiids</taxon>
        <taxon>Lamiales</taxon>
        <taxon>Bignoniaceae</taxon>
        <taxon>Crescentiina</taxon>
        <taxon>Tabebuia alliance</taxon>
        <taxon>Handroanthus</taxon>
    </lineage>
</organism>
<keyword evidence="3" id="KW-1185">Reference proteome</keyword>
<protein>
    <submittedName>
        <fullName evidence="2">Uncharacterized protein</fullName>
    </submittedName>
</protein>
<dbReference type="AlphaFoldDB" id="A0A2G9HRA8"/>
<accession>A0A2G9HRA8</accession>
<evidence type="ECO:0000313" key="2">
    <source>
        <dbReference type="EMBL" id="PIN20058.1"/>
    </source>
</evidence>
<comment type="caution">
    <text evidence="2">The sequence shown here is derived from an EMBL/GenBank/DDBJ whole genome shotgun (WGS) entry which is preliminary data.</text>
</comment>
<proteinExistence type="predicted"/>